<dbReference type="Proteomes" id="UP000547643">
    <property type="component" value="Unassembled WGS sequence"/>
</dbReference>
<evidence type="ECO:0000313" key="9">
    <source>
        <dbReference type="Proteomes" id="UP000543379"/>
    </source>
</evidence>
<dbReference type="EMBL" id="JNFA01000029">
    <property type="protein sequence ID" value="KGL38449.1"/>
    <property type="molecule type" value="Genomic_DNA"/>
</dbReference>
<accession>A0A099VY29</accession>
<dbReference type="InterPro" id="IPR009928">
    <property type="entry name" value="DnaI_N"/>
</dbReference>
<dbReference type="EMBL" id="JAARPL010000001">
    <property type="protein sequence ID" value="MBC1371125.1"/>
    <property type="molecule type" value="Genomic_DNA"/>
</dbReference>
<keyword evidence="8" id="KW-1185">Reference proteome</keyword>
<gene>
    <name evidence="4" type="primary">dnaI</name>
    <name evidence="3" type="ORF">EP57_14875</name>
    <name evidence="4" type="ORF">HB811_05565</name>
    <name evidence="5" type="ORF">HB847_02005</name>
    <name evidence="6" type="ORF">HCA46_00340</name>
    <name evidence="7" type="ORF">HCB35_10640</name>
</gene>
<evidence type="ECO:0000313" key="11">
    <source>
        <dbReference type="Proteomes" id="UP000553016"/>
    </source>
</evidence>
<dbReference type="EMBL" id="JAARUV010000001">
    <property type="protein sequence ID" value="MBC1777266.1"/>
    <property type="molecule type" value="Genomic_DNA"/>
</dbReference>
<dbReference type="Pfam" id="PF07319">
    <property type="entry name" value="DnaI_N"/>
    <property type="match status" value="1"/>
</dbReference>
<name>A0A099VY29_9LIST</name>
<evidence type="ECO:0000259" key="2">
    <source>
        <dbReference type="Pfam" id="PF07319"/>
    </source>
</evidence>
<dbReference type="Proteomes" id="UP000591929">
    <property type="component" value="Unassembled WGS sequence"/>
</dbReference>
<feature type="domain" description="Chromosomal replication initiator protein DnaA ATPAse" evidence="1">
    <location>
        <begin position="157"/>
        <end position="267"/>
    </location>
</feature>
<evidence type="ECO:0000313" key="6">
    <source>
        <dbReference type="EMBL" id="MBC1777266.1"/>
    </source>
</evidence>
<evidence type="ECO:0000313" key="4">
    <source>
        <dbReference type="EMBL" id="MBC1316238.1"/>
    </source>
</evidence>
<organism evidence="3 8">
    <name type="scientific">Listeria booriae</name>
    <dbReference type="NCBI Taxonomy" id="1552123"/>
    <lineage>
        <taxon>Bacteria</taxon>
        <taxon>Bacillati</taxon>
        <taxon>Bacillota</taxon>
        <taxon>Bacilli</taxon>
        <taxon>Bacillales</taxon>
        <taxon>Listeriaceae</taxon>
        <taxon>Listeria</taxon>
    </lineage>
</organism>
<dbReference type="SUPFAM" id="SSF52540">
    <property type="entry name" value="P-loop containing nucleoside triphosphate hydrolases"/>
    <property type="match status" value="1"/>
</dbReference>
<dbReference type="OrthoDB" id="61127at2"/>
<dbReference type="NCBIfam" id="NF006505">
    <property type="entry name" value="PRK08939.1"/>
    <property type="match status" value="1"/>
</dbReference>
<evidence type="ECO:0000259" key="1">
    <source>
        <dbReference type="Pfam" id="PF00308"/>
    </source>
</evidence>
<reference evidence="3 8" key="1">
    <citation type="submission" date="2014-05" db="EMBL/GenBank/DDBJ databases">
        <title>Novel Listeriaceae from food processing environments.</title>
        <authorList>
            <person name="den Bakker H.C."/>
        </authorList>
    </citation>
    <scope>NUCLEOTIDE SEQUENCE [LARGE SCALE GENOMIC DNA]</scope>
    <source>
        <strain evidence="3 8">FSL A5-0281</strain>
    </source>
</reference>
<dbReference type="GeneID" id="58718623"/>
<dbReference type="PANTHER" id="PTHR30050:SF8">
    <property type="entry name" value="PRIMOSOMAL PROTEIN DNAI"/>
    <property type="match status" value="1"/>
</dbReference>
<evidence type="ECO:0000313" key="8">
    <source>
        <dbReference type="Proteomes" id="UP000029844"/>
    </source>
</evidence>
<evidence type="ECO:0000313" key="10">
    <source>
        <dbReference type="Proteomes" id="UP000547643"/>
    </source>
</evidence>
<dbReference type="EMBL" id="JAARZA010000004">
    <property type="protein sequence ID" value="MBC2240920.1"/>
    <property type="molecule type" value="Genomic_DNA"/>
</dbReference>
<dbReference type="Proteomes" id="UP000029844">
    <property type="component" value="Unassembled WGS sequence"/>
</dbReference>
<dbReference type="STRING" id="1552123.EP57_14875"/>
<dbReference type="Pfam" id="PF00308">
    <property type="entry name" value="Bac_DnaA"/>
    <property type="match status" value="1"/>
</dbReference>
<dbReference type="EMBL" id="JAAROV010000001">
    <property type="protein sequence ID" value="MBC1316238.1"/>
    <property type="molecule type" value="Genomic_DNA"/>
</dbReference>
<evidence type="ECO:0000313" key="7">
    <source>
        <dbReference type="EMBL" id="MBC2240920.1"/>
    </source>
</evidence>
<dbReference type="Proteomes" id="UP000543379">
    <property type="component" value="Unassembled WGS sequence"/>
</dbReference>
<dbReference type="RefSeq" id="WP_036087822.1">
    <property type="nucleotide sequence ID" value="NZ_CBCSHQ010000007.1"/>
</dbReference>
<dbReference type="GO" id="GO:0006260">
    <property type="term" value="P:DNA replication"/>
    <property type="evidence" value="ECO:0007669"/>
    <property type="project" value="TreeGrafter"/>
</dbReference>
<dbReference type="InterPro" id="IPR013317">
    <property type="entry name" value="DnaA_dom"/>
</dbReference>
<feature type="domain" description="Primosomal DnaI N-terminal" evidence="2">
    <location>
        <begin position="1"/>
        <end position="93"/>
    </location>
</feature>
<dbReference type="Gene3D" id="3.40.50.300">
    <property type="entry name" value="P-loop containing nucleotide triphosphate hydrolases"/>
    <property type="match status" value="1"/>
</dbReference>
<sequence length="307" mass="35589">MDKIERTLGQLFQGRDFEKQYEALKQQVFAYEPVKAFLQENQSDLNEQIVNQNLSKLYEFMTEHQKYQDKQDTLMPGYAPRLSLDGEYITVTYYPTEEKIQADRQRAIEKRIRSLYMPKQIMEATLDDFTIDNESRSAAFLSAGEFLSTYQQGATGMQKGLYIHGSFGTGKSFLLGAIAKDLALKGVSSTLVYLPEFMREIKQSIADNSVGEKIQFAKETDILMLDDIGAESMTTWTRDEVLGAILQFRMQEELPTFFSSNYSMEQLETHLMFSNNGNEERMKARRIMERIRYLATEVELDGRNRRY</sequence>
<proteinExistence type="predicted"/>
<protein>
    <submittedName>
        <fullName evidence="3">Primosomal protein DnaI</fullName>
    </submittedName>
</protein>
<evidence type="ECO:0000313" key="3">
    <source>
        <dbReference type="EMBL" id="KGL38449.1"/>
    </source>
</evidence>
<dbReference type="InterPro" id="IPR027417">
    <property type="entry name" value="P-loop_NTPase"/>
</dbReference>
<comment type="caution">
    <text evidence="3">The sequence shown here is derived from an EMBL/GenBank/DDBJ whole genome shotgun (WGS) entry which is preliminary data.</text>
</comment>
<dbReference type="eggNOG" id="COG1484">
    <property type="taxonomic scope" value="Bacteria"/>
</dbReference>
<reference evidence="9 10" key="2">
    <citation type="submission" date="2020-03" db="EMBL/GenBank/DDBJ databases">
        <title>Soil Listeria distribution.</title>
        <authorList>
            <person name="Liao J."/>
            <person name="Wiedmann M."/>
        </authorList>
    </citation>
    <scope>NUCLEOTIDE SEQUENCE [LARGE SCALE GENOMIC DNA]</scope>
    <source>
        <strain evidence="7 11">FSL L7-0149</strain>
        <strain evidence="6 10">FSL L7-1017</strain>
        <strain evidence="5 12">FSL L7-1681</strain>
        <strain evidence="4 9">FSL L7-1816</strain>
    </source>
</reference>
<evidence type="ECO:0000313" key="12">
    <source>
        <dbReference type="Proteomes" id="UP000591929"/>
    </source>
</evidence>
<dbReference type="CDD" id="cd00009">
    <property type="entry name" value="AAA"/>
    <property type="match status" value="1"/>
</dbReference>
<dbReference type="PANTHER" id="PTHR30050">
    <property type="entry name" value="CHROMOSOMAL REPLICATION INITIATOR PROTEIN DNAA"/>
    <property type="match status" value="1"/>
</dbReference>
<dbReference type="AlphaFoldDB" id="A0A099VY29"/>
<dbReference type="Proteomes" id="UP000553016">
    <property type="component" value="Unassembled WGS sequence"/>
</dbReference>
<dbReference type="FunFam" id="3.40.50.300:FF:000880">
    <property type="entry name" value="Primosomal protein DnaI"/>
    <property type="match status" value="1"/>
</dbReference>
<evidence type="ECO:0000313" key="5">
    <source>
        <dbReference type="EMBL" id="MBC1371125.1"/>
    </source>
</evidence>